<dbReference type="Proteomes" id="UP000739180">
    <property type="component" value="Unassembled WGS sequence"/>
</dbReference>
<protein>
    <submittedName>
        <fullName evidence="2">Helix-turn-helix domain-containing protein</fullName>
    </submittedName>
</protein>
<dbReference type="InterPro" id="IPR010982">
    <property type="entry name" value="Lambda_DNA-bd_dom_sf"/>
</dbReference>
<evidence type="ECO:0000259" key="1">
    <source>
        <dbReference type="PROSITE" id="PS50943"/>
    </source>
</evidence>
<dbReference type="PROSITE" id="PS50943">
    <property type="entry name" value="HTH_CROC1"/>
    <property type="match status" value="1"/>
</dbReference>
<organism evidence="2 3">
    <name type="scientific">Alloalcanivorax gelatiniphagus</name>
    <dbReference type="NCBI Taxonomy" id="1194167"/>
    <lineage>
        <taxon>Bacteria</taxon>
        <taxon>Pseudomonadati</taxon>
        <taxon>Pseudomonadota</taxon>
        <taxon>Gammaproteobacteria</taxon>
        <taxon>Oceanospirillales</taxon>
        <taxon>Alcanivoracaceae</taxon>
        <taxon>Alloalcanivorax</taxon>
    </lineage>
</organism>
<accession>A0ABY2XIK0</accession>
<dbReference type="InterPro" id="IPR001387">
    <property type="entry name" value="Cro/C1-type_HTH"/>
</dbReference>
<dbReference type="Pfam" id="PF01381">
    <property type="entry name" value="HTH_3"/>
    <property type="match status" value="1"/>
</dbReference>
<dbReference type="RefSeq" id="WP_138773712.1">
    <property type="nucleotide sequence ID" value="NZ_JBHSSX010000013.1"/>
</dbReference>
<gene>
    <name evidence="2" type="ORF">FGS76_16330</name>
</gene>
<proteinExistence type="predicted"/>
<dbReference type="SMART" id="SM00530">
    <property type="entry name" value="HTH_XRE"/>
    <property type="match status" value="1"/>
</dbReference>
<sequence>MHANKRKKLEESGWSIGNADEFLELAPEESAYIEMKLALSQSLKESRRKKNLSQVELAKLIKSSQSRVAKMEAGDPSVSMDLLMRSLLALGISSKEVGRVISSGKPRAA</sequence>
<feature type="domain" description="HTH cro/C1-type" evidence="1">
    <location>
        <begin position="43"/>
        <end position="97"/>
    </location>
</feature>
<comment type="caution">
    <text evidence="2">The sequence shown here is derived from an EMBL/GenBank/DDBJ whole genome shotgun (WGS) entry which is preliminary data.</text>
</comment>
<reference evidence="2 3" key="1">
    <citation type="submission" date="2019-05" db="EMBL/GenBank/DDBJ databases">
        <title>Genome of Alcanivorax gelatiniphagus, an oil degrading marine bacteria.</title>
        <authorList>
            <person name="Kwon K.K."/>
        </authorList>
    </citation>
    <scope>NUCLEOTIDE SEQUENCE [LARGE SCALE GENOMIC DNA]</scope>
    <source>
        <strain evidence="2 3">MEBiC 08158</strain>
    </source>
</reference>
<name>A0ABY2XIK0_9GAMM</name>
<dbReference type="SUPFAM" id="SSF47413">
    <property type="entry name" value="lambda repressor-like DNA-binding domains"/>
    <property type="match status" value="1"/>
</dbReference>
<dbReference type="Gene3D" id="1.10.260.40">
    <property type="entry name" value="lambda repressor-like DNA-binding domains"/>
    <property type="match status" value="1"/>
</dbReference>
<keyword evidence="3" id="KW-1185">Reference proteome</keyword>
<evidence type="ECO:0000313" key="3">
    <source>
        <dbReference type="Proteomes" id="UP000739180"/>
    </source>
</evidence>
<evidence type="ECO:0000313" key="2">
    <source>
        <dbReference type="EMBL" id="TMW10876.1"/>
    </source>
</evidence>
<dbReference type="CDD" id="cd00093">
    <property type="entry name" value="HTH_XRE"/>
    <property type="match status" value="1"/>
</dbReference>
<dbReference type="EMBL" id="VCQT01000045">
    <property type="protein sequence ID" value="TMW10876.1"/>
    <property type="molecule type" value="Genomic_DNA"/>
</dbReference>